<feature type="compositionally biased region" description="Polar residues" evidence="1">
    <location>
        <begin position="420"/>
        <end position="432"/>
    </location>
</feature>
<feature type="region of interest" description="Disordered" evidence="1">
    <location>
        <begin position="814"/>
        <end position="873"/>
    </location>
</feature>
<feature type="region of interest" description="Disordered" evidence="1">
    <location>
        <begin position="676"/>
        <end position="708"/>
    </location>
</feature>
<feature type="compositionally biased region" description="Low complexity" evidence="1">
    <location>
        <begin position="442"/>
        <end position="455"/>
    </location>
</feature>
<comment type="caution">
    <text evidence="2">The sequence shown here is derived from an EMBL/GenBank/DDBJ whole genome shotgun (WGS) entry which is preliminary data.</text>
</comment>
<dbReference type="Proteomes" id="UP000704712">
    <property type="component" value="Unassembled WGS sequence"/>
</dbReference>
<accession>A0A833SCQ5</accession>
<dbReference type="EMBL" id="WSZM01000177">
    <property type="protein sequence ID" value="KAF4039301.1"/>
    <property type="molecule type" value="Genomic_DNA"/>
</dbReference>
<feature type="compositionally biased region" description="Polar residues" evidence="1">
    <location>
        <begin position="861"/>
        <end position="870"/>
    </location>
</feature>
<feature type="compositionally biased region" description="Basic and acidic residues" evidence="1">
    <location>
        <begin position="950"/>
        <end position="960"/>
    </location>
</feature>
<feature type="region of interest" description="Disordered" evidence="1">
    <location>
        <begin position="176"/>
        <end position="296"/>
    </location>
</feature>
<proteinExistence type="predicted"/>
<feature type="compositionally biased region" description="Basic and acidic residues" evidence="1">
    <location>
        <begin position="246"/>
        <end position="255"/>
    </location>
</feature>
<evidence type="ECO:0000313" key="3">
    <source>
        <dbReference type="EMBL" id="KAF4127759.1"/>
    </source>
</evidence>
<evidence type="ECO:0000313" key="2">
    <source>
        <dbReference type="EMBL" id="KAF4039301.1"/>
    </source>
</evidence>
<dbReference type="InterPro" id="IPR013083">
    <property type="entry name" value="Znf_RING/FYVE/PHD"/>
</dbReference>
<feature type="compositionally biased region" description="Low complexity" evidence="1">
    <location>
        <begin position="328"/>
        <end position="342"/>
    </location>
</feature>
<feature type="compositionally biased region" description="Low complexity" evidence="1">
    <location>
        <begin position="408"/>
        <end position="419"/>
    </location>
</feature>
<feature type="region of interest" description="Disordered" evidence="1">
    <location>
        <begin position="42"/>
        <end position="95"/>
    </location>
</feature>
<feature type="region of interest" description="Disordered" evidence="1">
    <location>
        <begin position="950"/>
        <end position="1045"/>
    </location>
</feature>
<gene>
    <name evidence="2" type="ORF">GN244_ATG08547</name>
    <name evidence="3" type="ORF">GN958_ATG22990</name>
</gene>
<feature type="compositionally biased region" description="Acidic residues" evidence="1">
    <location>
        <begin position="820"/>
        <end position="848"/>
    </location>
</feature>
<dbReference type="AlphaFoldDB" id="A0A833SCQ5"/>
<feature type="compositionally biased region" description="Polar residues" evidence="1">
    <location>
        <begin position="989"/>
        <end position="1006"/>
    </location>
</feature>
<feature type="region of interest" description="Disordered" evidence="1">
    <location>
        <begin position="324"/>
        <end position="498"/>
    </location>
</feature>
<dbReference type="Gene3D" id="3.30.40.10">
    <property type="entry name" value="Zinc/RING finger domain, C3HC4 (zinc finger)"/>
    <property type="match status" value="1"/>
</dbReference>
<evidence type="ECO:0000313" key="4">
    <source>
        <dbReference type="Proteomes" id="UP000602510"/>
    </source>
</evidence>
<keyword evidence="4" id="KW-1185">Reference proteome</keyword>
<sequence length="1075" mass="113523">MARGARGVTCRECGCLNFSSEHEVCDKCRSKTLTFRPTARRLATSSSALSNQRIDDSDSRVHSIGKKRRYDETKTASNKKNEGKGGEQSTLTPPAAAVAAKKQPDVIDLISSDEEDDDVVVQQVTKESLETIKGDPKKEEKEDEGSRVLFQSRLFPTVKFTASDFPSLEVGTQMRKEAVDKGLSHPQPTGGKARTTVGKSEPAKPSTLSSQPTPAVARPAEKTIDSKPTEPRPPPIEVKKALTPKNQKEKVEETKATNGESKVKAASAVSTPSKVERAKKTSQAKSKTGSSGEEDPFFQSRVFDSIVFAASDFATVFDGLAVARRSHPPASSSSNAATSTAVGPAATTSTLPAGSKTSAVTGPVKPATSAASNALTASSAATKTRFEVKAGSSSKEPQVPKAPTTGTVSSKSNSNAKVSQPVSKANVTSSVVQPPPAKPTHKPSVVTPPTKTPPTQSRPAVATPTAKVPLTQPTPAMVTPSTKAASAPLQLTSRPGAAVKPEHVMATIAPAKSLPTPVTSKSTPAPPVSSKVKVNSTAETVAVSTTITPALGDGVASIASKESSTAAADSGQPQATDSANVLVPKKKYADDAAEEKKPASIDVKTYADTDGVEFVKVNAAPREVLPVEPPVLGYCSPEFLAFMRECGGDDADEEDDPEEVSRSQLKLLDVVDLTNLSDSEDSDAESPVHTPRSDAPHESVAADGPAGSALHSAMGSNVAVSGKGTWFVPTLHSERKRSQPDKVMCELCEEKGLPFRLIYCPTCTKYYHKKCAKENGDENTCWNCELGSMIDDSELDAEHAKHNSEYLAYLKAMRRSPSSEGDEEMEEEEGGDDGEQNDDTAVGEEDVEMASPVEGGEDGSTVPNGNNTKNPGKRWIEFIGDATADIDASYLEVTNRIAEELRDEEKSRFYSRGFVSREEFEAQMTEVEEYYINEEARLQQLEREKALEAKKAAEARKAQDAAEQPDNGEKQSASNEATETYAPPVPSTVVAQDASNEVAPPSSTIAPLSAPNDSSATATTTPTAVATAKPSTASHPASPAAAPPMLVPLRKPTAAFYAAFRAAVPRPAPPPSKPS</sequence>
<organism evidence="2 4">
    <name type="scientific">Phytophthora infestans</name>
    <name type="common">Potato late blight agent</name>
    <name type="synonym">Botrytis infestans</name>
    <dbReference type="NCBI Taxonomy" id="4787"/>
    <lineage>
        <taxon>Eukaryota</taxon>
        <taxon>Sar</taxon>
        <taxon>Stramenopiles</taxon>
        <taxon>Oomycota</taxon>
        <taxon>Peronosporomycetes</taxon>
        <taxon>Peronosporales</taxon>
        <taxon>Peronosporaceae</taxon>
        <taxon>Phytophthora</taxon>
    </lineage>
</organism>
<dbReference type="EMBL" id="JAACNO010003221">
    <property type="protein sequence ID" value="KAF4127759.1"/>
    <property type="molecule type" value="Genomic_DNA"/>
</dbReference>
<dbReference type="Proteomes" id="UP000602510">
    <property type="component" value="Unassembled WGS sequence"/>
</dbReference>
<name>A0A833SCQ5_PHYIN</name>
<feature type="compositionally biased region" description="Low complexity" evidence="1">
    <location>
        <begin position="1009"/>
        <end position="1040"/>
    </location>
</feature>
<feature type="region of interest" description="Disordered" evidence="1">
    <location>
        <begin position="559"/>
        <end position="583"/>
    </location>
</feature>
<feature type="region of interest" description="Disordered" evidence="1">
    <location>
        <begin position="510"/>
        <end position="534"/>
    </location>
</feature>
<evidence type="ECO:0000256" key="1">
    <source>
        <dbReference type="SAM" id="MobiDB-lite"/>
    </source>
</evidence>
<feature type="compositionally biased region" description="Basic and acidic residues" evidence="1">
    <location>
        <begin position="69"/>
        <end position="85"/>
    </location>
</feature>
<feature type="compositionally biased region" description="Polar residues" evidence="1">
    <location>
        <begin position="281"/>
        <end position="291"/>
    </location>
</feature>
<feature type="compositionally biased region" description="Basic and acidic residues" evidence="1">
    <location>
        <begin position="219"/>
        <end position="230"/>
    </location>
</feature>
<reference evidence="2" key="1">
    <citation type="submission" date="2020-04" db="EMBL/GenBank/DDBJ databases">
        <title>Hybrid Assembly of Korean Phytophthora infestans isolates.</title>
        <authorList>
            <person name="Prokchorchik M."/>
            <person name="Lee Y."/>
            <person name="Seo J."/>
            <person name="Cho J.-H."/>
            <person name="Park Y.-E."/>
            <person name="Jang D.-C."/>
            <person name="Im J.-S."/>
            <person name="Choi J.-G."/>
            <person name="Park H.-J."/>
            <person name="Lee G.-B."/>
            <person name="Lee Y.-G."/>
            <person name="Hong S.-Y."/>
            <person name="Cho K."/>
            <person name="Sohn K.H."/>
        </authorList>
    </citation>
    <scope>NUCLEOTIDE SEQUENCE</scope>
    <source>
        <strain evidence="2">KR_1_A1</strain>
        <strain evidence="3">KR_2_A2</strain>
    </source>
</reference>
<feature type="compositionally biased region" description="Polar residues" evidence="1">
    <location>
        <begin position="560"/>
        <end position="579"/>
    </location>
</feature>
<feature type="compositionally biased region" description="Polar residues" evidence="1">
    <location>
        <begin position="471"/>
        <end position="493"/>
    </location>
</feature>
<protein>
    <submittedName>
        <fullName evidence="2">Uncharacterized protein</fullName>
    </submittedName>
</protein>
<feature type="compositionally biased region" description="Polar residues" evidence="1">
    <location>
        <begin position="346"/>
        <end position="360"/>
    </location>
</feature>
<feature type="compositionally biased region" description="Low complexity" evidence="1">
    <location>
        <begin position="367"/>
        <end position="383"/>
    </location>
</feature>